<protein>
    <submittedName>
        <fullName evidence="4">Precorrin-6A reductase</fullName>
    </submittedName>
</protein>
<keyword evidence="3" id="KW-0560">Oxidoreductase</keyword>
<dbReference type="GO" id="GO:0009236">
    <property type="term" value="P:cobalamin biosynthetic process"/>
    <property type="evidence" value="ECO:0007669"/>
    <property type="project" value="UniProtKB-UniPathway"/>
</dbReference>
<evidence type="ECO:0000313" key="4">
    <source>
        <dbReference type="EMBL" id="GGJ93554.1"/>
    </source>
</evidence>
<comment type="caution">
    <text evidence="4">The sequence shown here is derived from an EMBL/GenBank/DDBJ whole genome shotgun (WGS) entry which is preliminary data.</text>
</comment>
<dbReference type="RefSeq" id="WP_188816661.1">
    <property type="nucleotide sequence ID" value="NZ_BMOF01000004.1"/>
</dbReference>
<dbReference type="InterPro" id="IPR003723">
    <property type="entry name" value="Precorrin-6x_reduct"/>
</dbReference>
<dbReference type="Proteomes" id="UP000637720">
    <property type="component" value="Unassembled WGS sequence"/>
</dbReference>
<proteinExistence type="predicted"/>
<gene>
    <name evidence="4" type="ORF">GCM10007043_04110</name>
</gene>
<reference evidence="4" key="2">
    <citation type="submission" date="2020-09" db="EMBL/GenBank/DDBJ databases">
        <authorList>
            <person name="Sun Q."/>
            <person name="Ohkuma M."/>
        </authorList>
    </citation>
    <scope>NUCLEOTIDE SEQUENCE</scope>
    <source>
        <strain evidence="4">JCM 14719</strain>
    </source>
</reference>
<dbReference type="EMBL" id="BMOF01000004">
    <property type="protein sequence ID" value="GGJ93554.1"/>
    <property type="molecule type" value="Genomic_DNA"/>
</dbReference>
<evidence type="ECO:0000256" key="3">
    <source>
        <dbReference type="ARBA" id="ARBA00023002"/>
    </source>
</evidence>
<dbReference type="Gene3D" id="3.40.50.720">
    <property type="entry name" value="NAD(P)-binding Rossmann-like Domain"/>
    <property type="match status" value="1"/>
</dbReference>
<dbReference type="NCBIfam" id="TIGR00715">
    <property type="entry name" value="precor6x_red"/>
    <property type="match status" value="1"/>
</dbReference>
<sequence>MIVVLAGTSDARQLALRLLRAGYPVLASTATENGARELEKEGVPVRWGRLDDEGMTALLRESGARLVVDASHPFAEEAHKTAMRAAAAAGIPYLRYERPSQEDDIAADPLVTVVDSYEAAAEEARRRKGTVFLTTGSKTLELFAQKLLPDPDIRLVVRVLPTVENLEKCARLGIAQRNIIAMQGPFSETLNRALYEHVKPDVIVTKESGKEGSVAEKLQAARVLGIPVILIRRPRLAYDRVCTTFDAVLDAVRHLYAKGGIARGVQAADTAAGN</sequence>
<dbReference type="Pfam" id="PF02571">
    <property type="entry name" value="CbiJ"/>
    <property type="match status" value="1"/>
</dbReference>
<evidence type="ECO:0000313" key="5">
    <source>
        <dbReference type="Proteomes" id="UP000637720"/>
    </source>
</evidence>
<reference evidence="4" key="1">
    <citation type="journal article" date="2014" name="Int. J. Syst. Evol. Microbiol.">
        <title>Complete genome sequence of Corynebacterium casei LMG S-19264T (=DSM 44701T), isolated from a smear-ripened cheese.</title>
        <authorList>
            <consortium name="US DOE Joint Genome Institute (JGI-PGF)"/>
            <person name="Walter F."/>
            <person name="Albersmeier A."/>
            <person name="Kalinowski J."/>
            <person name="Ruckert C."/>
        </authorList>
    </citation>
    <scope>NUCLEOTIDE SEQUENCE</scope>
    <source>
        <strain evidence="4">JCM 14719</strain>
    </source>
</reference>
<comment type="pathway">
    <text evidence="1">Cofactor biosynthesis; adenosylcobalamin biosynthesis.</text>
</comment>
<name>A0A8J3B8Q7_9BACI</name>
<dbReference type="PANTHER" id="PTHR36925">
    <property type="entry name" value="COBALT-PRECORRIN-6A REDUCTASE"/>
    <property type="match status" value="1"/>
</dbReference>
<dbReference type="PANTHER" id="PTHR36925:SF1">
    <property type="entry name" value="COBALT-PRECORRIN-6A REDUCTASE"/>
    <property type="match status" value="1"/>
</dbReference>
<dbReference type="UniPathway" id="UPA00148"/>
<keyword evidence="5" id="KW-1185">Reference proteome</keyword>
<evidence type="ECO:0000256" key="2">
    <source>
        <dbReference type="ARBA" id="ARBA00022573"/>
    </source>
</evidence>
<keyword evidence="2" id="KW-0169">Cobalamin biosynthesis</keyword>
<dbReference type="GO" id="GO:0016994">
    <property type="term" value="F:precorrin-6A reductase activity"/>
    <property type="evidence" value="ECO:0007669"/>
    <property type="project" value="InterPro"/>
</dbReference>
<dbReference type="AlphaFoldDB" id="A0A8J3B8Q7"/>
<dbReference type="PROSITE" id="PS51014">
    <property type="entry name" value="COBK_CBIJ"/>
    <property type="match status" value="1"/>
</dbReference>
<evidence type="ECO:0000256" key="1">
    <source>
        <dbReference type="ARBA" id="ARBA00004953"/>
    </source>
</evidence>
<accession>A0A8J3B8Q7</accession>
<organism evidence="4 5">
    <name type="scientific">Calditerricola satsumensis</name>
    <dbReference type="NCBI Taxonomy" id="373054"/>
    <lineage>
        <taxon>Bacteria</taxon>
        <taxon>Bacillati</taxon>
        <taxon>Bacillota</taxon>
        <taxon>Bacilli</taxon>
        <taxon>Bacillales</taxon>
        <taxon>Bacillaceae</taxon>
        <taxon>Calditerricola</taxon>
    </lineage>
</organism>